<evidence type="ECO:0000256" key="7">
    <source>
        <dbReference type="RuleBase" id="RU365095"/>
    </source>
</evidence>
<comment type="catalytic activity">
    <reaction evidence="1 7">
        <text>6-phospho-D-glucono-1,5-lactone + H2O = 6-phospho-D-gluconate + H(+)</text>
        <dbReference type="Rhea" id="RHEA:12556"/>
        <dbReference type="ChEBI" id="CHEBI:15377"/>
        <dbReference type="ChEBI" id="CHEBI:15378"/>
        <dbReference type="ChEBI" id="CHEBI:57955"/>
        <dbReference type="ChEBI" id="CHEBI:58759"/>
        <dbReference type="EC" id="3.1.1.31"/>
    </reaction>
</comment>
<dbReference type="InterPro" id="IPR006148">
    <property type="entry name" value="Glc/Gal-6P_isomerase"/>
</dbReference>
<evidence type="ECO:0000256" key="2">
    <source>
        <dbReference type="ARBA" id="ARBA00002681"/>
    </source>
</evidence>
<comment type="pathway">
    <text evidence="3 7">Carbohydrate degradation; pentose phosphate pathway; D-ribulose 5-phosphate from D-glucose 6-phosphate (oxidative stage): step 2/3.</text>
</comment>
<feature type="domain" description="Glucosamine/galactosamine-6-phosphate isomerase" evidence="8">
    <location>
        <begin position="8"/>
        <end position="221"/>
    </location>
</feature>
<evidence type="ECO:0000256" key="3">
    <source>
        <dbReference type="ARBA" id="ARBA00004961"/>
    </source>
</evidence>
<dbReference type="PANTHER" id="PTHR11054:SF0">
    <property type="entry name" value="6-PHOSPHOGLUCONOLACTONASE"/>
    <property type="match status" value="1"/>
</dbReference>
<evidence type="ECO:0000256" key="1">
    <source>
        <dbReference type="ARBA" id="ARBA00000832"/>
    </source>
</evidence>
<evidence type="ECO:0000256" key="4">
    <source>
        <dbReference type="ARBA" id="ARBA00010662"/>
    </source>
</evidence>
<evidence type="ECO:0000256" key="5">
    <source>
        <dbReference type="ARBA" id="ARBA00013198"/>
    </source>
</evidence>
<dbReference type="EMBL" id="JAPDFL010000001">
    <property type="protein sequence ID" value="MCW1933266.1"/>
    <property type="molecule type" value="Genomic_DNA"/>
</dbReference>
<comment type="function">
    <text evidence="2 7">Hydrolysis of 6-phosphogluconolactone to 6-phosphogluconate.</text>
</comment>
<dbReference type="SUPFAM" id="SSF100950">
    <property type="entry name" value="NagB/RpiA/CoA transferase-like"/>
    <property type="match status" value="1"/>
</dbReference>
<gene>
    <name evidence="7 9" type="primary">pgl</name>
    <name evidence="9" type="ORF">OKW52_13605</name>
</gene>
<dbReference type="NCBIfam" id="TIGR01198">
    <property type="entry name" value="pgl"/>
    <property type="match status" value="1"/>
</dbReference>
<evidence type="ECO:0000256" key="6">
    <source>
        <dbReference type="ARBA" id="ARBA00020337"/>
    </source>
</evidence>
<dbReference type="EC" id="3.1.1.31" evidence="5 7"/>
<dbReference type="InterPro" id="IPR039104">
    <property type="entry name" value="6PGL"/>
</dbReference>
<dbReference type="InterPro" id="IPR005900">
    <property type="entry name" value="6-phosphogluconolactonase_DevB"/>
</dbReference>
<protein>
    <recommendedName>
        <fullName evidence="6 7">6-phosphogluconolactonase</fullName>
        <shortName evidence="7">6PGL</shortName>
        <ecNumber evidence="5 7">3.1.1.31</ecNumber>
    </recommendedName>
</protein>
<dbReference type="Proteomes" id="UP001208938">
    <property type="component" value="Unassembled WGS sequence"/>
</dbReference>
<comment type="similarity">
    <text evidence="4 7">Belongs to the glucosamine/galactosamine-6-phosphate isomerase family. 6-phosphogluconolactonase subfamily.</text>
</comment>
<name>A0ABT3H0D5_9RHOB</name>
<evidence type="ECO:0000313" key="9">
    <source>
        <dbReference type="EMBL" id="MCW1933266.1"/>
    </source>
</evidence>
<keyword evidence="7 9" id="KW-0378">Hydrolase</keyword>
<accession>A0ABT3H0D5</accession>
<dbReference type="CDD" id="cd01400">
    <property type="entry name" value="6PGL"/>
    <property type="match status" value="1"/>
</dbReference>
<dbReference type="PANTHER" id="PTHR11054">
    <property type="entry name" value="6-PHOSPHOGLUCONOLACTONASE"/>
    <property type="match status" value="1"/>
</dbReference>
<evidence type="ECO:0000313" key="10">
    <source>
        <dbReference type="Proteomes" id="UP001208938"/>
    </source>
</evidence>
<keyword evidence="10" id="KW-1185">Reference proteome</keyword>
<comment type="caution">
    <text evidence="9">The sequence shown here is derived from an EMBL/GenBank/DDBJ whole genome shotgun (WGS) entry which is preliminary data.</text>
</comment>
<dbReference type="GO" id="GO:0017057">
    <property type="term" value="F:6-phosphogluconolactonase activity"/>
    <property type="evidence" value="ECO:0007669"/>
    <property type="project" value="UniProtKB-EC"/>
</dbReference>
<organism evidence="9 10">
    <name type="scientific">Pararhodobacter zhoushanensis</name>
    <dbReference type="NCBI Taxonomy" id="2479545"/>
    <lineage>
        <taxon>Bacteria</taxon>
        <taxon>Pseudomonadati</taxon>
        <taxon>Pseudomonadota</taxon>
        <taxon>Alphaproteobacteria</taxon>
        <taxon>Rhodobacterales</taxon>
        <taxon>Paracoccaceae</taxon>
        <taxon>Pararhodobacter</taxon>
    </lineage>
</organism>
<evidence type="ECO:0000259" key="8">
    <source>
        <dbReference type="Pfam" id="PF01182"/>
    </source>
</evidence>
<reference evidence="9 10" key="1">
    <citation type="submission" date="2022-10" db="EMBL/GenBank/DDBJ databases">
        <title>Pararhodobacter sp. nov., isolated from marine algae.</title>
        <authorList>
            <person name="Choi B.J."/>
            <person name="Kim J.M."/>
            <person name="Lee J.K."/>
            <person name="Choi D.G."/>
            <person name="Jeon C.O."/>
        </authorList>
    </citation>
    <scope>NUCLEOTIDE SEQUENCE [LARGE SCALE GENOMIC DNA]</scope>
    <source>
        <strain evidence="9 10">ZQ420</strain>
    </source>
</reference>
<dbReference type="InterPro" id="IPR037171">
    <property type="entry name" value="NagB/RpiA_transferase-like"/>
</dbReference>
<dbReference type="Gene3D" id="3.40.50.1360">
    <property type="match status" value="1"/>
</dbReference>
<proteinExistence type="inferred from homology"/>
<sequence>MDFIEYSDSDMMMLSLARQLSRDLREALVRRDRALFAVPGGNTPGPVFDMLAAVDLDWDRVDIVPGDERWLPEDHPRSNAGQIRARLMRGKASAARLISLWRDVPTPEEGAAEIADTLDALLPVDVALVGMGADMHTASLFPGANNLEAALAAHAPSVLPITAPGAPEPRVTLSARVLKDAFALHVLITGAEKRAALEQAQKLSPMDAPIAALLHNATVHWAP</sequence>
<dbReference type="Pfam" id="PF01182">
    <property type="entry name" value="Glucosamine_iso"/>
    <property type="match status" value="1"/>
</dbReference>
<dbReference type="RefSeq" id="WP_264506197.1">
    <property type="nucleotide sequence ID" value="NZ_JAPDFL010000001.1"/>
</dbReference>